<feature type="domain" description="Carboxyltransferase" evidence="4">
    <location>
        <begin position="11"/>
        <end position="215"/>
    </location>
</feature>
<keyword evidence="1" id="KW-0547">Nucleotide-binding</keyword>
<protein>
    <submittedName>
        <fullName evidence="5">Kinase A inhibitor</fullName>
    </submittedName>
</protein>
<dbReference type="Pfam" id="PF02682">
    <property type="entry name" value="CT_C_D"/>
    <property type="match status" value="1"/>
</dbReference>
<dbReference type="InterPro" id="IPR003833">
    <property type="entry name" value="CT_C_D"/>
</dbReference>
<evidence type="ECO:0000256" key="3">
    <source>
        <dbReference type="ARBA" id="ARBA00022840"/>
    </source>
</evidence>
<dbReference type="GO" id="GO:0016787">
    <property type="term" value="F:hydrolase activity"/>
    <property type="evidence" value="ECO:0007669"/>
    <property type="project" value="UniProtKB-KW"/>
</dbReference>
<dbReference type="GO" id="GO:0016301">
    <property type="term" value="F:kinase activity"/>
    <property type="evidence" value="ECO:0007669"/>
    <property type="project" value="UniProtKB-KW"/>
</dbReference>
<dbReference type="PANTHER" id="PTHR34698">
    <property type="entry name" value="5-OXOPROLINASE SUBUNIT B"/>
    <property type="match status" value="1"/>
</dbReference>
<reference evidence="6" key="1">
    <citation type="submission" date="2017-05" db="EMBL/GenBank/DDBJ databases">
        <authorList>
            <person name="Rodrigo-Torres L."/>
            <person name="Arahal R. D."/>
            <person name="Lucena T."/>
        </authorList>
    </citation>
    <scope>NUCLEOTIDE SEQUENCE [LARGE SCALE GENOMIC DNA]</scope>
    <source>
        <strain evidence="6">CECT 8649</strain>
    </source>
</reference>
<dbReference type="SUPFAM" id="SSF50891">
    <property type="entry name" value="Cyclophilin-like"/>
    <property type="match status" value="1"/>
</dbReference>
<evidence type="ECO:0000256" key="2">
    <source>
        <dbReference type="ARBA" id="ARBA00022801"/>
    </source>
</evidence>
<dbReference type="Gene3D" id="3.30.1360.40">
    <property type="match status" value="1"/>
</dbReference>
<name>A0A238JHJ8_9RHOB</name>
<keyword evidence="6" id="KW-1185">Reference proteome</keyword>
<dbReference type="AlphaFoldDB" id="A0A238JHJ8"/>
<keyword evidence="3" id="KW-0067">ATP-binding</keyword>
<dbReference type="RefSeq" id="WP_255301728.1">
    <property type="nucleotide sequence ID" value="NZ_FXXP01000002.1"/>
</dbReference>
<dbReference type="GO" id="GO:0005524">
    <property type="term" value="F:ATP binding"/>
    <property type="evidence" value="ECO:0007669"/>
    <property type="project" value="UniProtKB-KW"/>
</dbReference>
<evidence type="ECO:0000259" key="4">
    <source>
        <dbReference type="SMART" id="SM00796"/>
    </source>
</evidence>
<dbReference type="SUPFAM" id="SSF160467">
    <property type="entry name" value="PH0987 N-terminal domain-like"/>
    <property type="match status" value="1"/>
</dbReference>
<keyword evidence="5" id="KW-0418">Kinase</keyword>
<dbReference type="Gene3D" id="2.40.100.10">
    <property type="entry name" value="Cyclophilin-like"/>
    <property type="match status" value="1"/>
</dbReference>
<dbReference type="Proteomes" id="UP000225972">
    <property type="component" value="Unassembled WGS sequence"/>
</dbReference>
<evidence type="ECO:0000256" key="1">
    <source>
        <dbReference type="ARBA" id="ARBA00022741"/>
    </source>
</evidence>
<organism evidence="5 6">
    <name type="scientific">Pelagimonas phthalicica</name>
    <dbReference type="NCBI Taxonomy" id="1037362"/>
    <lineage>
        <taxon>Bacteria</taxon>
        <taxon>Pseudomonadati</taxon>
        <taxon>Pseudomonadota</taxon>
        <taxon>Alphaproteobacteria</taxon>
        <taxon>Rhodobacterales</taxon>
        <taxon>Roseobacteraceae</taxon>
        <taxon>Pelagimonas</taxon>
    </lineage>
</organism>
<dbReference type="InterPro" id="IPR010016">
    <property type="entry name" value="PxpB"/>
</dbReference>
<sequence>MTQTLQKHVFPVIRTAGVTGMLVSFDDRLSEPANRAALSFAAAVKAQGWDGIEDVSSSLISVCLNFDPLHLPHADLQAKLEQLLQSQDWYASDLPNGRRLWRIPAVFGTDLAPQLEEAATAAGMSAEEAVTSLTSARTRVQAIGFAPGQPYLGQLPEAWDIPRQSQLTKDIPQGALVVAIRQLVLFAVQAQTGWRQVGQTAVKLYQPRAADPFMLRPGDEVMFHAMSREELANMQTDPMGGATSEVLS</sequence>
<proteinExistence type="predicted"/>
<evidence type="ECO:0000313" key="6">
    <source>
        <dbReference type="Proteomes" id="UP000225972"/>
    </source>
</evidence>
<dbReference type="EMBL" id="FXXP01000002">
    <property type="protein sequence ID" value="SMX29296.1"/>
    <property type="molecule type" value="Genomic_DNA"/>
</dbReference>
<evidence type="ECO:0000313" key="5">
    <source>
        <dbReference type="EMBL" id="SMX29296.1"/>
    </source>
</evidence>
<gene>
    <name evidence="5" type="primary">kipI</name>
    <name evidence="5" type="ORF">TRP8649_03429</name>
</gene>
<dbReference type="InterPro" id="IPR029000">
    <property type="entry name" value="Cyclophilin-like_dom_sf"/>
</dbReference>
<dbReference type="SMART" id="SM00796">
    <property type="entry name" value="AHS1"/>
    <property type="match status" value="1"/>
</dbReference>
<dbReference type="PANTHER" id="PTHR34698:SF2">
    <property type="entry name" value="5-OXOPROLINASE SUBUNIT B"/>
    <property type="match status" value="1"/>
</dbReference>
<accession>A0A238JHJ8</accession>
<keyword evidence="2" id="KW-0378">Hydrolase</keyword>
<keyword evidence="5" id="KW-0808">Transferase</keyword>